<accession>A0A3N4HJ41</accession>
<dbReference type="InterPro" id="IPR043502">
    <property type="entry name" value="DNA/RNA_pol_sf"/>
</dbReference>
<evidence type="ECO:0000313" key="2">
    <source>
        <dbReference type="Proteomes" id="UP000275078"/>
    </source>
</evidence>
<proteinExistence type="predicted"/>
<protein>
    <submittedName>
        <fullName evidence="1">Uncharacterized protein</fullName>
    </submittedName>
</protein>
<dbReference type="STRING" id="1160509.A0A3N4HJ41"/>
<evidence type="ECO:0000313" key="1">
    <source>
        <dbReference type="EMBL" id="RPA72628.1"/>
    </source>
</evidence>
<gene>
    <name evidence="1" type="ORF">BJ508DRAFT_186305</name>
</gene>
<feature type="non-terminal residue" evidence="1">
    <location>
        <position position="71"/>
    </location>
</feature>
<keyword evidence="2" id="KW-1185">Reference proteome</keyword>
<dbReference type="EMBL" id="ML119853">
    <property type="protein sequence ID" value="RPA72628.1"/>
    <property type="molecule type" value="Genomic_DNA"/>
</dbReference>
<dbReference type="Gene3D" id="3.30.70.270">
    <property type="match status" value="1"/>
</dbReference>
<name>A0A3N4HJ41_ASCIM</name>
<organism evidence="1 2">
    <name type="scientific">Ascobolus immersus RN42</name>
    <dbReference type="NCBI Taxonomy" id="1160509"/>
    <lineage>
        <taxon>Eukaryota</taxon>
        <taxon>Fungi</taxon>
        <taxon>Dikarya</taxon>
        <taxon>Ascomycota</taxon>
        <taxon>Pezizomycotina</taxon>
        <taxon>Pezizomycetes</taxon>
        <taxon>Pezizales</taxon>
        <taxon>Ascobolaceae</taxon>
        <taxon>Ascobolus</taxon>
    </lineage>
</organism>
<reference evidence="1 2" key="1">
    <citation type="journal article" date="2018" name="Nat. Ecol. Evol.">
        <title>Pezizomycetes genomes reveal the molecular basis of ectomycorrhizal truffle lifestyle.</title>
        <authorList>
            <person name="Murat C."/>
            <person name="Payen T."/>
            <person name="Noel B."/>
            <person name="Kuo A."/>
            <person name="Morin E."/>
            <person name="Chen J."/>
            <person name="Kohler A."/>
            <person name="Krizsan K."/>
            <person name="Balestrini R."/>
            <person name="Da Silva C."/>
            <person name="Montanini B."/>
            <person name="Hainaut M."/>
            <person name="Levati E."/>
            <person name="Barry K.W."/>
            <person name="Belfiori B."/>
            <person name="Cichocki N."/>
            <person name="Clum A."/>
            <person name="Dockter R.B."/>
            <person name="Fauchery L."/>
            <person name="Guy J."/>
            <person name="Iotti M."/>
            <person name="Le Tacon F."/>
            <person name="Lindquist E.A."/>
            <person name="Lipzen A."/>
            <person name="Malagnac F."/>
            <person name="Mello A."/>
            <person name="Molinier V."/>
            <person name="Miyauchi S."/>
            <person name="Poulain J."/>
            <person name="Riccioni C."/>
            <person name="Rubini A."/>
            <person name="Sitrit Y."/>
            <person name="Splivallo R."/>
            <person name="Traeger S."/>
            <person name="Wang M."/>
            <person name="Zifcakova L."/>
            <person name="Wipf D."/>
            <person name="Zambonelli A."/>
            <person name="Paolocci F."/>
            <person name="Nowrousian M."/>
            <person name="Ottonello S."/>
            <person name="Baldrian P."/>
            <person name="Spatafora J.W."/>
            <person name="Henrissat B."/>
            <person name="Nagy L.G."/>
            <person name="Aury J.M."/>
            <person name="Wincker P."/>
            <person name="Grigoriev I.V."/>
            <person name="Bonfante P."/>
            <person name="Martin F.M."/>
        </authorList>
    </citation>
    <scope>NUCLEOTIDE SEQUENCE [LARGE SCALE GENOMIC DNA]</scope>
    <source>
        <strain evidence="1 2">RN42</strain>
    </source>
</reference>
<dbReference type="SUPFAM" id="SSF56672">
    <property type="entry name" value="DNA/RNA polymerases"/>
    <property type="match status" value="1"/>
</dbReference>
<sequence>KCHIGYHSLEILGHMVDRLGLCTTQQKAEAIHKLADPESLQDLEYFIGMANWHRSLIPFFAQRLEPLQKLK</sequence>
<dbReference type="InterPro" id="IPR043128">
    <property type="entry name" value="Rev_trsase/Diguanyl_cyclase"/>
</dbReference>
<dbReference type="Proteomes" id="UP000275078">
    <property type="component" value="Unassembled WGS sequence"/>
</dbReference>
<dbReference type="AlphaFoldDB" id="A0A3N4HJ41"/>
<dbReference type="OrthoDB" id="4358334at2759"/>
<feature type="non-terminal residue" evidence="1">
    <location>
        <position position="1"/>
    </location>
</feature>